<dbReference type="AlphaFoldDB" id="A0A917V1W2"/>
<gene>
    <name evidence="1" type="ORF">GCM10011322_01830</name>
</gene>
<accession>A0A917V1W2</accession>
<evidence type="ECO:0000313" key="1">
    <source>
        <dbReference type="EMBL" id="GGK18755.1"/>
    </source>
</evidence>
<proteinExistence type="predicted"/>
<reference evidence="1 2" key="1">
    <citation type="journal article" date="2014" name="Int. J. Syst. Evol. Microbiol.">
        <title>Complete genome sequence of Corynebacterium casei LMG S-19264T (=DSM 44701T), isolated from a smear-ripened cheese.</title>
        <authorList>
            <consortium name="US DOE Joint Genome Institute (JGI-PGF)"/>
            <person name="Walter F."/>
            <person name="Albersmeier A."/>
            <person name="Kalinowski J."/>
            <person name="Ruckert C."/>
        </authorList>
    </citation>
    <scope>NUCLEOTIDE SEQUENCE [LARGE SCALE GENOMIC DNA]</scope>
    <source>
        <strain evidence="1 2">CGMCC 1.9161</strain>
    </source>
</reference>
<comment type="caution">
    <text evidence="1">The sequence shown here is derived from an EMBL/GenBank/DDBJ whole genome shotgun (WGS) entry which is preliminary data.</text>
</comment>
<keyword evidence="2" id="KW-1185">Reference proteome</keyword>
<name>A0A917V1W2_9HYPH</name>
<dbReference type="EMBL" id="BMMF01000001">
    <property type="protein sequence ID" value="GGK18755.1"/>
    <property type="molecule type" value="Genomic_DNA"/>
</dbReference>
<dbReference type="Proteomes" id="UP000600449">
    <property type="component" value="Unassembled WGS sequence"/>
</dbReference>
<protein>
    <submittedName>
        <fullName evidence="1">Uncharacterized protein</fullName>
    </submittedName>
</protein>
<evidence type="ECO:0000313" key="2">
    <source>
        <dbReference type="Proteomes" id="UP000600449"/>
    </source>
</evidence>
<sequence length="69" mass="8228">MTLDRNPFRHLAYLNYSLNLSQRFYFIFCNKESNGISIRLPFSGLPRLRAFDGKFTLLTEEMRVSFMKN</sequence>
<organism evidence="1 2">
    <name type="scientific">Salinarimonas ramus</name>
    <dbReference type="NCBI Taxonomy" id="690164"/>
    <lineage>
        <taxon>Bacteria</taxon>
        <taxon>Pseudomonadati</taxon>
        <taxon>Pseudomonadota</taxon>
        <taxon>Alphaproteobacteria</taxon>
        <taxon>Hyphomicrobiales</taxon>
        <taxon>Salinarimonadaceae</taxon>
        <taxon>Salinarimonas</taxon>
    </lineage>
</organism>